<reference evidence="5 6" key="1">
    <citation type="submission" date="2016-10" db="EMBL/GenBank/DDBJ databases">
        <authorList>
            <person name="de Groot N.N."/>
        </authorList>
    </citation>
    <scope>NUCLEOTIDE SEQUENCE [LARGE SCALE GENOMIC DNA]</scope>
    <source>
        <strain evidence="5 6">HL3</strain>
    </source>
</reference>
<evidence type="ECO:0000256" key="3">
    <source>
        <dbReference type="ARBA" id="ARBA00023125"/>
    </source>
</evidence>
<keyword evidence="3 4" id="KW-0238">DNA-binding</keyword>
<comment type="function">
    <text evidence="4">Involved in the restart of stalled replication forks, which reloads the replicative helicase on sites other than the origin of replication; the PriA-PriB pathway is the major replication restart pathway. During primosome assembly it facilitates complex formation between PriA and DnaT on DNA; stabilizes PriA on DNA. Stimulates the DNA unwinding activity of PriA helicase.</text>
</comment>
<keyword evidence="1 4" id="KW-0639">Primosome</keyword>
<dbReference type="RefSeq" id="WP_093428771.1">
    <property type="nucleotide sequence ID" value="NZ_FOMJ01000007.1"/>
</dbReference>
<dbReference type="OrthoDB" id="9180733at2"/>
<evidence type="ECO:0000256" key="2">
    <source>
        <dbReference type="ARBA" id="ARBA00022705"/>
    </source>
</evidence>
<dbReference type="EMBL" id="FOMJ01000007">
    <property type="protein sequence ID" value="SFD69630.1"/>
    <property type="molecule type" value="Genomic_DNA"/>
</dbReference>
<evidence type="ECO:0000256" key="1">
    <source>
        <dbReference type="ARBA" id="ARBA00022515"/>
    </source>
</evidence>
<dbReference type="InterPro" id="IPR023646">
    <property type="entry name" value="Prisomal_replication_PriB"/>
</dbReference>
<evidence type="ECO:0000313" key="5">
    <source>
        <dbReference type="EMBL" id="SFD69630.1"/>
    </source>
</evidence>
<dbReference type="GO" id="GO:1990077">
    <property type="term" value="C:primosome complex"/>
    <property type="evidence" value="ECO:0007669"/>
    <property type="project" value="UniProtKB-UniRule"/>
</dbReference>
<dbReference type="Proteomes" id="UP000198611">
    <property type="component" value="Unassembled WGS sequence"/>
</dbReference>
<organism evidence="5 6">
    <name type="scientific">Thiohalospira halophila DSM 15071</name>
    <dbReference type="NCBI Taxonomy" id="1123397"/>
    <lineage>
        <taxon>Bacteria</taxon>
        <taxon>Pseudomonadati</taxon>
        <taxon>Pseudomonadota</taxon>
        <taxon>Gammaproteobacteria</taxon>
        <taxon>Thiohalospirales</taxon>
        <taxon>Thiohalospiraceae</taxon>
        <taxon>Thiohalospira</taxon>
    </lineage>
</organism>
<evidence type="ECO:0000313" key="6">
    <source>
        <dbReference type="Proteomes" id="UP000198611"/>
    </source>
</evidence>
<dbReference type="PIRSF" id="PIRSF003135">
    <property type="entry name" value="Primosomal_n"/>
    <property type="match status" value="1"/>
</dbReference>
<dbReference type="AlphaFoldDB" id="A0A1I1UNR5"/>
<dbReference type="Pfam" id="PF22657">
    <property type="entry name" value="SSB_1"/>
    <property type="match status" value="1"/>
</dbReference>
<protein>
    <recommendedName>
        <fullName evidence="4">Replication restart protein PriB</fullName>
    </recommendedName>
</protein>
<keyword evidence="2 4" id="KW-0235">DNA replication</keyword>
<comment type="similarity">
    <text evidence="4">Belongs to the PriB family.</text>
</comment>
<dbReference type="SUPFAM" id="SSF50249">
    <property type="entry name" value="Nucleic acid-binding proteins"/>
    <property type="match status" value="1"/>
</dbReference>
<evidence type="ECO:0000256" key="4">
    <source>
        <dbReference type="HAMAP-Rule" id="MF_00720"/>
    </source>
</evidence>
<dbReference type="NCBIfam" id="TIGR04418">
    <property type="entry name" value="PriB_gamma"/>
    <property type="match status" value="1"/>
</dbReference>
<gene>
    <name evidence="4" type="primary">priB</name>
    <name evidence="5" type="ORF">SAMN05660831_02141</name>
</gene>
<sequence length="119" mass="12968">MVAAAPPPDNHLSVGGRVIQAPERRYNPAGIPIARFRLEHYSVQEEGDRPREVRFRIQVIAAGEAIQAAVDQLEEGGEARVTGFVSRAGYRQGDYRLVLHARTIDIQAAPAETGGPPEN</sequence>
<comment type="subunit">
    <text evidence="4">Homodimer. Interacts with PriA and DnaT. Component of the replication restart primosome. Primosome assembly occurs via a 'hand-off' mechanism. PriA binds to replication forks, subsequently PriB then DnaT bind; DnaT then displaces ssDNA to generate the helicase loading substrate.</text>
</comment>
<dbReference type="STRING" id="1123397.SAMN05660831_02141"/>
<dbReference type="GO" id="GO:0003697">
    <property type="term" value="F:single-stranded DNA binding"/>
    <property type="evidence" value="ECO:0007669"/>
    <property type="project" value="UniProtKB-UniRule"/>
</dbReference>
<dbReference type="Gene3D" id="2.40.50.140">
    <property type="entry name" value="Nucleic acid-binding proteins"/>
    <property type="match status" value="1"/>
</dbReference>
<dbReference type="PROSITE" id="PS50935">
    <property type="entry name" value="SSB"/>
    <property type="match status" value="1"/>
</dbReference>
<dbReference type="GO" id="GO:0006269">
    <property type="term" value="P:DNA replication, synthesis of primer"/>
    <property type="evidence" value="ECO:0007669"/>
    <property type="project" value="UniProtKB-KW"/>
</dbReference>
<dbReference type="InterPro" id="IPR012340">
    <property type="entry name" value="NA-bd_OB-fold"/>
</dbReference>
<accession>A0A1I1UNR5</accession>
<dbReference type="HAMAP" id="MF_00720">
    <property type="entry name" value="PriB"/>
    <property type="match status" value="1"/>
</dbReference>
<proteinExistence type="inferred from homology"/>
<keyword evidence="6" id="KW-1185">Reference proteome</keyword>
<dbReference type="InterPro" id="IPR000424">
    <property type="entry name" value="Primosome_PriB/ssb"/>
</dbReference>
<name>A0A1I1UNR5_9GAMM</name>